<dbReference type="Pfam" id="PF04411">
    <property type="entry name" value="PDDEXK_7"/>
    <property type="match status" value="1"/>
</dbReference>
<dbReference type="InterPro" id="IPR007505">
    <property type="entry name" value="PDDEXK_7"/>
</dbReference>
<reference evidence="2 3" key="1">
    <citation type="submission" date="2019-06" db="EMBL/GenBank/DDBJ databases">
        <title>Genome sequence of Ureibacillus terrenus.</title>
        <authorList>
            <person name="Maclea K.S."/>
            <person name="Simoes M."/>
        </authorList>
    </citation>
    <scope>NUCLEOTIDE SEQUENCE [LARGE SCALE GENOMIC DNA]</scope>
    <source>
        <strain evidence="2 3">ATCC BAA-384</strain>
    </source>
</reference>
<name>A0A540V5H5_9BACL</name>
<dbReference type="EMBL" id="VIGD01000002">
    <property type="protein sequence ID" value="TQE91991.1"/>
    <property type="molecule type" value="Genomic_DNA"/>
</dbReference>
<organism evidence="2 3">
    <name type="scientific">Ureibacillus terrenus</name>
    <dbReference type="NCBI Taxonomy" id="118246"/>
    <lineage>
        <taxon>Bacteria</taxon>
        <taxon>Bacillati</taxon>
        <taxon>Bacillota</taxon>
        <taxon>Bacilli</taxon>
        <taxon>Bacillales</taxon>
        <taxon>Caryophanaceae</taxon>
        <taxon>Ureibacillus</taxon>
    </lineage>
</organism>
<dbReference type="RefSeq" id="WP_141601167.1">
    <property type="nucleotide sequence ID" value="NZ_VIGD01000002.1"/>
</dbReference>
<dbReference type="AlphaFoldDB" id="A0A540V5H5"/>
<evidence type="ECO:0000259" key="1">
    <source>
        <dbReference type="Pfam" id="PF09823"/>
    </source>
</evidence>
<proteinExistence type="predicted"/>
<accession>A0A540V5H5</accession>
<gene>
    <name evidence="2" type="ORF">FKZ59_02560</name>
</gene>
<comment type="caution">
    <text evidence="2">The sequence shown here is derived from an EMBL/GenBank/DDBJ whole genome shotgun (WGS) entry which is preliminary data.</text>
</comment>
<dbReference type="OrthoDB" id="11970at2"/>
<keyword evidence="3" id="KW-1185">Reference proteome</keyword>
<dbReference type="InterPro" id="IPR018633">
    <property type="entry name" value="DUF2357"/>
</dbReference>
<evidence type="ECO:0000313" key="2">
    <source>
        <dbReference type="EMBL" id="TQE91991.1"/>
    </source>
</evidence>
<protein>
    <recommendedName>
        <fullName evidence="1">DUF2357 domain-containing protein</fullName>
    </recommendedName>
</protein>
<sequence length="450" mass="51862">MRPSFTNSIPVMSMVLQMAPGYRDVYQIYATLSKGIILSGEIYKMSIKDIAKLYEYWTFLRLGKILQEKCDEIDQDIIKTTSDGLIVNLSERSGATRIFKHKTTGEIIKLQYQYSTGKSTTVRQIPDTMLMIEKLGRDYDYMYIFDAKYRINFGAEESPWGPGPMEDDINTMHRYRDAIVAEKEGSYERIAFGAYVLFPWNEEDKYKEHPLFKSIGKVNIGGLPFLPKATDLVESLIDNLLNKTADELQEEEILPIGTKEFLYKDDSEYVLVVPLGNSKELTVRIMEEKLPKRWNRAKKIALCTSNGIHHESFIKNIIRDGKHIVFEVESWPSPLNEIKSNGYTLAEPILIKEHLYHGAYTIPELLLEDNLQRQFLKMLKEVAGHVDIGLSTKAVAQNTRISFFQVGNHIFHWGSKSLFHEYNGNIIKEISLKELEENLFEMFKELAANI</sequence>
<dbReference type="Proteomes" id="UP000315753">
    <property type="component" value="Unassembled WGS sequence"/>
</dbReference>
<evidence type="ECO:0000313" key="3">
    <source>
        <dbReference type="Proteomes" id="UP000315753"/>
    </source>
</evidence>
<dbReference type="Pfam" id="PF09823">
    <property type="entry name" value="DUF2357"/>
    <property type="match status" value="1"/>
</dbReference>
<feature type="domain" description="DUF2357" evidence="1">
    <location>
        <begin position="7"/>
        <end position="29"/>
    </location>
</feature>